<keyword evidence="1" id="KW-0472">Membrane</keyword>
<dbReference type="Proteomes" id="UP001500368">
    <property type="component" value="Unassembled WGS sequence"/>
</dbReference>
<feature type="transmembrane region" description="Helical" evidence="1">
    <location>
        <begin position="28"/>
        <end position="48"/>
    </location>
</feature>
<evidence type="ECO:0000313" key="2">
    <source>
        <dbReference type="EMBL" id="GAA4924331.1"/>
    </source>
</evidence>
<comment type="caution">
    <text evidence="2">The sequence shown here is derived from an EMBL/GenBank/DDBJ whole genome shotgun (WGS) entry which is preliminary data.</text>
</comment>
<gene>
    <name evidence="2" type="ORF">GCM10025790_21930</name>
</gene>
<evidence type="ECO:0000313" key="3">
    <source>
        <dbReference type="Proteomes" id="UP001500368"/>
    </source>
</evidence>
<evidence type="ECO:0000256" key="1">
    <source>
        <dbReference type="SAM" id="Phobius"/>
    </source>
</evidence>
<accession>A0ABP9G0W8</accession>
<protein>
    <submittedName>
        <fullName evidence="2">Uncharacterized protein</fullName>
    </submittedName>
</protein>
<proteinExistence type="predicted"/>
<keyword evidence="1" id="KW-0812">Transmembrane</keyword>
<organism evidence="2 3">
    <name type="scientific">Nesterenkonia rhizosphaerae</name>
    <dbReference type="NCBI Taxonomy" id="1348272"/>
    <lineage>
        <taxon>Bacteria</taxon>
        <taxon>Bacillati</taxon>
        <taxon>Actinomycetota</taxon>
        <taxon>Actinomycetes</taxon>
        <taxon>Micrococcales</taxon>
        <taxon>Micrococcaceae</taxon>
        <taxon>Nesterenkonia</taxon>
    </lineage>
</organism>
<reference evidence="3" key="1">
    <citation type="journal article" date="2019" name="Int. J. Syst. Evol. Microbiol.">
        <title>The Global Catalogue of Microorganisms (GCM) 10K type strain sequencing project: providing services to taxonomists for standard genome sequencing and annotation.</title>
        <authorList>
            <consortium name="The Broad Institute Genomics Platform"/>
            <consortium name="The Broad Institute Genome Sequencing Center for Infectious Disease"/>
            <person name="Wu L."/>
            <person name="Ma J."/>
        </authorList>
    </citation>
    <scope>NUCLEOTIDE SEQUENCE [LARGE SCALE GENOMIC DNA]</scope>
    <source>
        <strain evidence="3">JCM 19129</strain>
    </source>
</reference>
<keyword evidence="1" id="KW-1133">Transmembrane helix</keyword>
<sequence length="73" mass="7498">MPAGVTPTLGAEPLTVTGNDVAEAYLQAYPFFVAFALASVAFCLIVCVTQMISIARHSPDGEPRPSGGDRGSG</sequence>
<keyword evidence="3" id="KW-1185">Reference proteome</keyword>
<dbReference type="EMBL" id="BAABLW010000007">
    <property type="protein sequence ID" value="GAA4924331.1"/>
    <property type="molecule type" value="Genomic_DNA"/>
</dbReference>
<name>A0ABP9G0W8_9MICC</name>